<evidence type="ECO:0000313" key="3">
    <source>
        <dbReference type="EMBL" id="GAA0621007.1"/>
    </source>
</evidence>
<keyword evidence="1" id="KW-0723">Serine/threonine-protein kinase</keyword>
<dbReference type="InterPro" id="IPR003594">
    <property type="entry name" value="HATPase_dom"/>
</dbReference>
<gene>
    <name evidence="3" type="ORF">GCM10010394_59520</name>
</gene>
<dbReference type="Gene3D" id="3.30.565.10">
    <property type="entry name" value="Histidine kinase-like ATPase, C-terminal domain"/>
    <property type="match status" value="1"/>
</dbReference>
<keyword evidence="1" id="KW-0418">Kinase</keyword>
<organism evidence="3 4">
    <name type="scientific">Streptomyces crystallinus</name>
    <dbReference type="NCBI Taxonomy" id="68191"/>
    <lineage>
        <taxon>Bacteria</taxon>
        <taxon>Bacillati</taxon>
        <taxon>Actinomycetota</taxon>
        <taxon>Actinomycetes</taxon>
        <taxon>Kitasatosporales</taxon>
        <taxon>Streptomycetaceae</taxon>
        <taxon>Streptomyces</taxon>
    </lineage>
</organism>
<dbReference type="InterPro" id="IPR036890">
    <property type="entry name" value="HATPase_C_sf"/>
</dbReference>
<evidence type="ECO:0000256" key="1">
    <source>
        <dbReference type="ARBA" id="ARBA00022527"/>
    </source>
</evidence>
<evidence type="ECO:0000259" key="2">
    <source>
        <dbReference type="Pfam" id="PF13581"/>
    </source>
</evidence>
<dbReference type="EMBL" id="BAAACA010000043">
    <property type="protein sequence ID" value="GAA0621007.1"/>
    <property type="molecule type" value="Genomic_DNA"/>
</dbReference>
<sequence length="130" mass="13787">MSTANRASAAGEIRVLVAALLTFTGHQGLVESARSCTSELVANVYRHTSAVLVHIEVTVAPASVTVYVYDDQPRVQPVPLEPLTLREHGMGLKIVSLMSDEWGVTVYGGMEPSSKAVWFTMKAGGKGASA</sequence>
<dbReference type="Proteomes" id="UP001500668">
    <property type="component" value="Unassembled WGS sequence"/>
</dbReference>
<keyword evidence="1" id="KW-0808">Transferase</keyword>
<comment type="caution">
    <text evidence="3">The sequence shown here is derived from an EMBL/GenBank/DDBJ whole genome shotgun (WGS) entry which is preliminary data.</text>
</comment>
<feature type="domain" description="Histidine kinase/HSP90-like ATPase" evidence="2">
    <location>
        <begin position="11"/>
        <end position="104"/>
    </location>
</feature>
<protein>
    <recommendedName>
        <fullName evidence="2">Histidine kinase/HSP90-like ATPase domain-containing protein</fullName>
    </recommendedName>
</protein>
<dbReference type="InterPro" id="IPR050267">
    <property type="entry name" value="Anti-sigma-factor_SerPK"/>
</dbReference>
<name>A0ABN1GVM9_9ACTN</name>
<dbReference type="PANTHER" id="PTHR35526">
    <property type="entry name" value="ANTI-SIGMA-F FACTOR RSBW-RELATED"/>
    <property type="match status" value="1"/>
</dbReference>
<dbReference type="CDD" id="cd16936">
    <property type="entry name" value="HATPase_RsbW-like"/>
    <property type="match status" value="1"/>
</dbReference>
<dbReference type="Pfam" id="PF13581">
    <property type="entry name" value="HATPase_c_2"/>
    <property type="match status" value="1"/>
</dbReference>
<dbReference type="RefSeq" id="WP_344078740.1">
    <property type="nucleotide sequence ID" value="NZ_BAAACA010000043.1"/>
</dbReference>
<evidence type="ECO:0000313" key="4">
    <source>
        <dbReference type="Proteomes" id="UP001500668"/>
    </source>
</evidence>
<proteinExistence type="predicted"/>
<dbReference type="PANTHER" id="PTHR35526:SF3">
    <property type="entry name" value="ANTI-SIGMA-F FACTOR RSBW"/>
    <property type="match status" value="1"/>
</dbReference>
<reference evidence="3 4" key="1">
    <citation type="journal article" date="2019" name="Int. J. Syst. Evol. Microbiol.">
        <title>The Global Catalogue of Microorganisms (GCM) 10K type strain sequencing project: providing services to taxonomists for standard genome sequencing and annotation.</title>
        <authorList>
            <consortium name="The Broad Institute Genomics Platform"/>
            <consortium name="The Broad Institute Genome Sequencing Center for Infectious Disease"/>
            <person name="Wu L."/>
            <person name="Ma J."/>
        </authorList>
    </citation>
    <scope>NUCLEOTIDE SEQUENCE [LARGE SCALE GENOMIC DNA]</scope>
    <source>
        <strain evidence="3 4">JCM 5067</strain>
    </source>
</reference>
<dbReference type="SUPFAM" id="SSF55874">
    <property type="entry name" value="ATPase domain of HSP90 chaperone/DNA topoisomerase II/histidine kinase"/>
    <property type="match status" value="1"/>
</dbReference>
<keyword evidence="4" id="KW-1185">Reference proteome</keyword>
<accession>A0ABN1GVM9</accession>